<organism evidence="1 2">
    <name type="scientific">Arthrobacter caoxuetaonis</name>
    <dbReference type="NCBI Taxonomy" id="2886935"/>
    <lineage>
        <taxon>Bacteria</taxon>
        <taxon>Bacillati</taxon>
        <taxon>Actinomycetota</taxon>
        <taxon>Actinomycetes</taxon>
        <taxon>Micrococcales</taxon>
        <taxon>Micrococcaceae</taxon>
        <taxon>Arthrobacter</taxon>
    </lineage>
</organism>
<name>A0A9X1MI52_9MICC</name>
<comment type="caution">
    <text evidence="1">The sequence shown here is derived from an EMBL/GenBank/DDBJ whole genome shotgun (WGS) entry which is preliminary data.</text>
</comment>
<proteinExistence type="predicted"/>
<dbReference type="RefSeq" id="WP_227897676.1">
    <property type="nucleotide sequence ID" value="NZ_CP099467.1"/>
</dbReference>
<keyword evidence="2" id="KW-1185">Reference proteome</keyword>
<dbReference type="Pfam" id="PF19800">
    <property type="entry name" value="DUF6283"/>
    <property type="match status" value="1"/>
</dbReference>
<protein>
    <submittedName>
        <fullName evidence="1">DUF6283 family protein</fullName>
    </submittedName>
</protein>
<accession>A0A9X1MI52</accession>
<evidence type="ECO:0000313" key="2">
    <source>
        <dbReference type="Proteomes" id="UP001139158"/>
    </source>
</evidence>
<dbReference type="AlphaFoldDB" id="A0A9X1MI52"/>
<dbReference type="EMBL" id="JAJFZV010000020">
    <property type="protein sequence ID" value="MCC3299690.1"/>
    <property type="molecule type" value="Genomic_DNA"/>
</dbReference>
<dbReference type="InterPro" id="IPR046250">
    <property type="entry name" value="DUF6283"/>
</dbReference>
<reference evidence="1" key="1">
    <citation type="submission" date="2021-10" db="EMBL/GenBank/DDBJ databases">
        <title>Novel species in genus Arthrobacter.</title>
        <authorList>
            <person name="Liu Y."/>
        </authorList>
    </citation>
    <scope>NUCLEOTIDE SEQUENCE</scope>
    <source>
        <strain evidence="1">Zg-Y453</strain>
    </source>
</reference>
<sequence>MSGPQQPEAAQPRKSPCASCPYRKNVPSGVWDKAEYAKLPAYDGEMHEQSSAAVFMCHQGDGCVCSGWLGHRDPADMLAVRLGLMRGDLDPSCADYTTDVPLFASGAEAAEHGGKQIHSPGADAVAVIDKIMRKKEVQAFHA</sequence>
<gene>
    <name evidence="1" type="ORF">LJ757_17995</name>
</gene>
<evidence type="ECO:0000313" key="1">
    <source>
        <dbReference type="EMBL" id="MCC3299690.1"/>
    </source>
</evidence>
<dbReference type="Proteomes" id="UP001139158">
    <property type="component" value="Unassembled WGS sequence"/>
</dbReference>